<feature type="domain" description="Zn(2)-C6 fungal-type" evidence="5">
    <location>
        <begin position="83"/>
        <end position="112"/>
    </location>
</feature>
<organism evidence="6">
    <name type="scientific">Guillardia theta</name>
    <name type="common">Cryptophyte</name>
    <name type="synonym">Cryptomonas phi</name>
    <dbReference type="NCBI Taxonomy" id="55529"/>
    <lineage>
        <taxon>Eukaryota</taxon>
        <taxon>Cryptophyceae</taxon>
        <taxon>Pyrenomonadales</taxon>
        <taxon>Geminigeraceae</taxon>
        <taxon>Guillardia</taxon>
    </lineage>
</organism>
<evidence type="ECO:0000256" key="2">
    <source>
        <dbReference type="ARBA" id="ARBA00023125"/>
    </source>
</evidence>
<dbReference type="EMBL" id="HBKN01018183">
    <property type="protein sequence ID" value="CAE2297840.1"/>
    <property type="molecule type" value="Transcribed_RNA"/>
</dbReference>
<proteinExistence type="predicted"/>
<sequence length="220" mass="25185">MNARDLFPDFLTLMIDYRRARFHTTHLSPMDMSNHGQGFESPIDQLLPFVPLLPSDVQSFVSSYLPGDSDDPKPSSQRRARLACRVCKQRKMKCDDLNPCSRCLESSADCVRDGVLPPEQPAEKKRGRNQTKQACTYCRERKMKCEAQRPCWRCVRVGNDCTNGSPKITSNRHEQGEILPQLDAMWSGDNFSSSFSPLLEERLVSEVPGDVFNLRYLCWF</sequence>
<dbReference type="PROSITE" id="PS00463">
    <property type="entry name" value="ZN2_CY6_FUNGAL_1"/>
    <property type="match status" value="1"/>
</dbReference>
<dbReference type="SMART" id="SM00066">
    <property type="entry name" value="GAL4"/>
    <property type="match status" value="2"/>
</dbReference>
<dbReference type="AlphaFoldDB" id="A0A6U5ZI59"/>
<feature type="domain" description="Zn(2)-C6 fungal-type" evidence="5">
    <location>
        <begin position="134"/>
        <end position="163"/>
    </location>
</feature>
<dbReference type="InterPro" id="IPR050675">
    <property type="entry name" value="OAF3"/>
</dbReference>
<evidence type="ECO:0000313" key="6">
    <source>
        <dbReference type="EMBL" id="CAE2297840.1"/>
    </source>
</evidence>
<name>A0A6U5ZI59_GUITH</name>
<dbReference type="InterPro" id="IPR001138">
    <property type="entry name" value="Zn2Cys6_DnaBD"/>
</dbReference>
<gene>
    <name evidence="6" type="ORF">GTHE00462_LOCUS14341</name>
    <name evidence="7" type="ORF">GTHE00462_LOCUS14342</name>
</gene>
<evidence type="ECO:0000256" key="4">
    <source>
        <dbReference type="ARBA" id="ARBA00023242"/>
    </source>
</evidence>
<dbReference type="GO" id="GO:0000981">
    <property type="term" value="F:DNA-binding transcription factor activity, RNA polymerase II-specific"/>
    <property type="evidence" value="ECO:0007669"/>
    <property type="project" value="InterPro"/>
</dbReference>
<evidence type="ECO:0000256" key="3">
    <source>
        <dbReference type="ARBA" id="ARBA00023163"/>
    </source>
</evidence>
<keyword evidence="1" id="KW-0805">Transcription regulation</keyword>
<dbReference type="GO" id="GO:0008270">
    <property type="term" value="F:zinc ion binding"/>
    <property type="evidence" value="ECO:0007669"/>
    <property type="project" value="InterPro"/>
</dbReference>
<dbReference type="PANTHER" id="PTHR31069">
    <property type="entry name" value="OLEATE-ACTIVATED TRANSCRIPTION FACTOR 1-RELATED"/>
    <property type="match status" value="1"/>
</dbReference>
<dbReference type="PANTHER" id="PTHR31069:SF32">
    <property type="entry name" value="ARGININE METABOLISM REGULATION PROTEIN II"/>
    <property type="match status" value="1"/>
</dbReference>
<accession>A0A6U5ZI59</accession>
<dbReference type="GO" id="GO:0003677">
    <property type="term" value="F:DNA binding"/>
    <property type="evidence" value="ECO:0007669"/>
    <property type="project" value="UniProtKB-KW"/>
</dbReference>
<dbReference type="EMBL" id="HBKN01018184">
    <property type="protein sequence ID" value="CAE2297842.1"/>
    <property type="molecule type" value="Transcribed_RNA"/>
</dbReference>
<keyword evidence="3" id="KW-0804">Transcription</keyword>
<evidence type="ECO:0000259" key="5">
    <source>
        <dbReference type="PROSITE" id="PS50048"/>
    </source>
</evidence>
<protein>
    <recommendedName>
        <fullName evidence="5">Zn(2)-C6 fungal-type domain-containing protein</fullName>
    </recommendedName>
</protein>
<keyword evidence="2" id="KW-0238">DNA-binding</keyword>
<dbReference type="Gene3D" id="4.10.240.10">
    <property type="entry name" value="Zn(2)-C6 fungal-type DNA-binding domain"/>
    <property type="match status" value="2"/>
</dbReference>
<reference evidence="6" key="1">
    <citation type="submission" date="2021-01" db="EMBL/GenBank/DDBJ databases">
        <authorList>
            <person name="Corre E."/>
            <person name="Pelletier E."/>
            <person name="Niang G."/>
            <person name="Scheremetjew M."/>
            <person name="Finn R."/>
            <person name="Kale V."/>
            <person name="Holt S."/>
            <person name="Cochrane G."/>
            <person name="Meng A."/>
            <person name="Brown T."/>
            <person name="Cohen L."/>
        </authorList>
    </citation>
    <scope>NUCLEOTIDE SEQUENCE</scope>
    <source>
        <strain evidence="6">CCMP 2712</strain>
    </source>
</reference>
<dbReference type="Pfam" id="PF00172">
    <property type="entry name" value="Zn_clus"/>
    <property type="match status" value="2"/>
</dbReference>
<dbReference type="SUPFAM" id="SSF57701">
    <property type="entry name" value="Zn2/Cys6 DNA-binding domain"/>
    <property type="match status" value="2"/>
</dbReference>
<dbReference type="CDD" id="cd00067">
    <property type="entry name" value="GAL4"/>
    <property type="match status" value="2"/>
</dbReference>
<dbReference type="InterPro" id="IPR036864">
    <property type="entry name" value="Zn2-C6_fun-type_DNA-bd_sf"/>
</dbReference>
<dbReference type="PROSITE" id="PS50048">
    <property type="entry name" value="ZN2_CY6_FUNGAL_2"/>
    <property type="match status" value="2"/>
</dbReference>
<evidence type="ECO:0000256" key="1">
    <source>
        <dbReference type="ARBA" id="ARBA00023015"/>
    </source>
</evidence>
<evidence type="ECO:0000313" key="7">
    <source>
        <dbReference type="EMBL" id="CAE2297842.1"/>
    </source>
</evidence>
<keyword evidence="4" id="KW-0539">Nucleus</keyword>